<evidence type="ECO:0000313" key="4">
    <source>
        <dbReference type="Proteomes" id="UP000815677"/>
    </source>
</evidence>
<gene>
    <name evidence="3" type="ORF">MCHLO_08103</name>
</gene>
<feature type="domain" description="DUF6589" evidence="2">
    <location>
        <begin position="1"/>
        <end position="56"/>
    </location>
</feature>
<organism evidence="3 4">
    <name type="scientific">Mycena chlorophos</name>
    <name type="common">Agaric fungus</name>
    <name type="synonym">Agaricus chlorophos</name>
    <dbReference type="NCBI Taxonomy" id="658473"/>
    <lineage>
        <taxon>Eukaryota</taxon>
        <taxon>Fungi</taxon>
        <taxon>Dikarya</taxon>
        <taxon>Basidiomycota</taxon>
        <taxon>Agaricomycotina</taxon>
        <taxon>Agaricomycetes</taxon>
        <taxon>Agaricomycetidae</taxon>
        <taxon>Agaricales</taxon>
        <taxon>Marasmiineae</taxon>
        <taxon>Mycenaceae</taxon>
        <taxon>Mycena</taxon>
    </lineage>
</organism>
<evidence type="ECO:0000313" key="3">
    <source>
        <dbReference type="EMBL" id="GAT50914.1"/>
    </source>
</evidence>
<protein>
    <recommendedName>
        <fullName evidence="2">DUF6589 domain-containing protein</fullName>
    </recommendedName>
</protein>
<name>A0ABQ0LIE7_MYCCL</name>
<sequence>MQEWFNRVHEEMVPKHGGEFHDNHFRKTIAPNADFFHHLGTEMEQAFGLKPLHKSHTSPSVRDEIHALQEMYRLERVHTFCSGRSMGHASPNLFDDGYRKLDSGKLAEFLATSTERVDVLKMLRKRRAQARSPEQSRAADDTTPDNSSEDPDTETSDGDFSGKEGATDDEADSEGRGSDEEELEQSAGQGWVFHNHPEDAEWENAEDEENPDDEEVGDADVNTAGWVLENDAEETV</sequence>
<accession>A0ABQ0LIE7</accession>
<dbReference type="Proteomes" id="UP000815677">
    <property type="component" value="Unassembled WGS sequence"/>
</dbReference>
<dbReference type="Pfam" id="PF20231">
    <property type="entry name" value="DUF6589"/>
    <property type="match status" value="1"/>
</dbReference>
<feature type="compositionally biased region" description="Acidic residues" evidence="1">
    <location>
        <begin position="200"/>
        <end position="218"/>
    </location>
</feature>
<feature type="region of interest" description="Disordered" evidence="1">
    <location>
        <begin position="126"/>
        <end position="236"/>
    </location>
</feature>
<evidence type="ECO:0000259" key="2">
    <source>
        <dbReference type="Pfam" id="PF20231"/>
    </source>
</evidence>
<evidence type="ECO:0000256" key="1">
    <source>
        <dbReference type="SAM" id="MobiDB-lite"/>
    </source>
</evidence>
<dbReference type="EMBL" id="DF846731">
    <property type="protein sequence ID" value="GAT50914.1"/>
    <property type="molecule type" value="Genomic_DNA"/>
</dbReference>
<reference evidence="3" key="1">
    <citation type="submission" date="2014-09" db="EMBL/GenBank/DDBJ databases">
        <title>Genome sequence of the luminous mushroom Mycena chlorophos for searching fungal bioluminescence genes.</title>
        <authorList>
            <person name="Tanaka Y."/>
            <person name="Kasuga D."/>
            <person name="Oba Y."/>
            <person name="Hase S."/>
            <person name="Sato K."/>
            <person name="Oba Y."/>
            <person name="Sakakibara Y."/>
        </authorList>
    </citation>
    <scope>NUCLEOTIDE SEQUENCE</scope>
</reference>
<dbReference type="InterPro" id="IPR046496">
    <property type="entry name" value="DUF6589"/>
</dbReference>
<proteinExistence type="predicted"/>
<keyword evidence="4" id="KW-1185">Reference proteome</keyword>
<feature type="compositionally biased region" description="Acidic residues" evidence="1">
    <location>
        <begin position="147"/>
        <end position="157"/>
    </location>
</feature>